<dbReference type="Pfam" id="PF01535">
    <property type="entry name" value="PPR"/>
    <property type="match status" value="1"/>
</dbReference>
<evidence type="ECO:0000313" key="4">
    <source>
        <dbReference type="Proteomes" id="UP001516023"/>
    </source>
</evidence>
<evidence type="ECO:0000313" key="3">
    <source>
        <dbReference type="EMBL" id="KAL3795214.1"/>
    </source>
</evidence>
<proteinExistence type="predicted"/>
<feature type="region of interest" description="Disordered" evidence="2">
    <location>
        <begin position="1201"/>
        <end position="1224"/>
    </location>
</feature>
<dbReference type="Gene3D" id="1.25.40.10">
    <property type="entry name" value="Tetratricopeptide repeat domain"/>
    <property type="match status" value="5"/>
</dbReference>
<dbReference type="InterPro" id="IPR051222">
    <property type="entry name" value="PPR/CCM1_RNA-binding"/>
</dbReference>
<keyword evidence="4" id="KW-1185">Reference proteome</keyword>
<feature type="region of interest" description="Disordered" evidence="2">
    <location>
        <begin position="1"/>
        <end position="40"/>
    </location>
</feature>
<reference evidence="3 4" key="1">
    <citation type="journal article" date="2020" name="G3 (Bethesda)">
        <title>Improved Reference Genome for Cyclotella cryptica CCMP332, a Model for Cell Wall Morphogenesis, Salinity Adaptation, and Lipid Production in Diatoms (Bacillariophyta).</title>
        <authorList>
            <person name="Roberts W.R."/>
            <person name="Downey K.M."/>
            <person name="Ruck E.C."/>
            <person name="Traller J.C."/>
            <person name="Alverson A.J."/>
        </authorList>
    </citation>
    <scope>NUCLEOTIDE SEQUENCE [LARGE SCALE GENOMIC DNA]</scope>
    <source>
        <strain evidence="3 4">CCMP332</strain>
    </source>
</reference>
<feature type="compositionally biased region" description="Polar residues" evidence="2">
    <location>
        <begin position="290"/>
        <end position="299"/>
    </location>
</feature>
<keyword evidence="1" id="KW-0677">Repeat</keyword>
<dbReference type="InterPro" id="IPR011990">
    <property type="entry name" value="TPR-like_helical_dom_sf"/>
</dbReference>
<feature type="compositionally biased region" description="Low complexity" evidence="2">
    <location>
        <begin position="67"/>
        <end position="85"/>
    </location>
</feature>
<feature type="region of interest" description="Disordered" evidence="2">
    <location>
        <begin position="155"/>
        <end position="176"/>
    </location>
</feature>
<dbReference type="Proteomes" id="UP001516023">
    <property type="component" value="Unassembled WGS sequence"/>
</dbReference>
<feature type="region of interest" description="Disordered" evidence="2">
    <location>
        <begin position="56"/>
        <end position="85"/>
    </location>
</feature>
<protein>
    <recommendedName>
        <fullName evidence="5">Pentacotripeptide-repeat region of PRORP domain-containing protein</fullName>
    </recommendedName>
</protein>
<evidence type="ECO:0008006" key="5">
    <source>
        <dbReference type="Google" id="ProtNLM"/>
    </source>
</evidence>
<dbReference type="Pfam" id="PF13812">
    <property type="entry name" value="PPR_3"/>
    <property type="match status" value="2"/>
</dbReference>
<dbReference type="InterPro" id="IPR002885">
    <property type="entry name" value="PPR_rpt"/>
</dbReference>
<gene>
    <name evidence="3" type="ORF">HJC23_008299</name>
</gene>
<sequence>MSSAEAPPTAASAALSASTPAFRPSEDNRSSHSLGGTGAGGSSLWGAIGQSFSFASSNNVTGGGGNNTNTIGTSSGAGPSSLAAAAARGGTTSRYQTDASDGLDLWNFGGFDVDALTADKTKEEESGSYGGGGGYDARSRYRNESRLSSAFGNLEVSSMSSRAPPPPGAYGGRKEGYAGRDEYYRRQQGGWEAIPRWTPSSGGQISYSGGMYQGYGAGASHSNSRHIPPYPPPEMNDYGPPPPHYQQQSYQAQFNRNVPSFVPPPPPSHYGRSNNQVNVPAGPYPPSFPTGGTSSQSVATPHYESRNSDGYGETTGSLDFSGGGGALASLLQTPYNPQLAAQQRKYPPILGGSPSPVPSEGLYGDASSKPPTGKSPGFRGVDPPSMAKPFVPKGIGSTTTSLTSVGTMMSGQTTPTEEADAPSQGNDPPILPKRTMPEPSSSPASDDEYEPRTTYNGLPVPAPHDSIAKKREWLLTMNQTLESTPVGELDPNSLPLSTIMNGWAKQKSSEGARMVEMWLERVHAEYNADNPYGVHPTARMYTMAVDAWAKSGGGAPAARRAEALLERMDRLYRDGGGRHEALKPTTGIFNAVINAWARSREKIAPARAEQILSWMEKLREQAGDDVDISPDKYTFNTVIHAYAKSGAKEAATKAHKILNSMNQMYREGNSSVKPDTITYNVVINAYAKSGGKGAAQEAELLLQRMHMMYDQGDLSVKPNVVTYGAVIDAFAKSMDRNAAARADALLANMVGLHQSDPVRHADLRPNTYVFNTVINAWAKSKERGAAAKAEEMLVAMDRLHASGFPGLKPDAFTYTAVIDAYAKSGFRGAASRADLLLDQMEAKYAAGDNDLKPNTFTYNAVINALAKSGEPGAAARAERVLHNMVHRLRTNGGNDVKPTTINFNTVLDAWAKSGEGEAAAERAEAILEWMDRLNKAGNTDVKPDTITFNAVIDAWARSGSKRGPFRAEQILNHMDELYQGGNLDVKPDTYTYNTLINALAKSGDGGSAARAEEILAIMEQRFQAGDKSFKPNTRSHTSVIDAWAKSGEAGAARRAEQILENLKSLYESTGDPDIKPNVYTANAVMNACAFTKHEADRAEALEMAFRTFEWLDSQKDIKPDAYTFTIMLSVCANLIGKENAALKFEHARRLFQNCCESGHVNDHVLWKLKLTVSENEYVQLVGYGVETKAVDLPPAWSRALKGKSAGDNRNNNNWSRNRGKKNSM</sequence>
<dbReference type="PANTHER" id="PTHR47942:SF63">
    <property type="entry name" value="PENTATRICOPEPTIDE REPEAT-CONTAINING PROTEIN"/>
    <property type="match status" value="1"/>
</dbReference>
<feature type="compositionally biased region" description="Low complexity" evidence="2">
    <location>
        <begin position="394"/>
        <end position="411"/>
    </location>
</feature>
<accession>A0ABD3Q5G7</accession>
<feature type="compositionally biased region" description="Low complexity" evidence="2">
    <location>
        <begin position="1"/>
        <end position="21"/>
    </location>
</feature>
<comment type="caution">
    <text evidence="3">The sequence shown here is derived from an EMBL/GenBank/DDBJ whole genome shotgun (WGS) entry which is preliminary data.</text>
</comment>
<feature type="region of interest" description="Disordered" evidence="2">
    <location>
        <begin position="218"/>
        <end position="317"/>
    </location>
</feature>
<dbReference type="PANTHER" id="PTHR47942">
    <property type="entry name" value="TETRATRICOPEPTIDE REPEAT (TPR)-LIKE SUPERFAMILY PROTEIN-RELATED"/>
    <property type="match status" value="1"/>
</dbReference>
<organism evidence="3 4">
    <name type="scientific">Cyclotella cryptica</name>
    <dbReference type="NCBI Taxonomy" id="29204"/>
    <lineage>
        <taxon>Eukaryota</taxon>
        <taxon>Sar</taxon>
        <taxon>Stramenopiles</taxon>
        <taxon>Ochrophyta</taxon>
        <taxon>Bacillariophyta</taxon>
        <taxon>Coscinodiscophyceae</taxon>
        <taxon>Thalassiosirophycidae</taxon>
        <taxon>Stephanodiscales</taxon>
        <taxon>Stephanodiscaceae</taxon>
        <taxon>Cyclotella</taxon>
    </lineage>
</organism>
<dbReference type="AlphaFoldDB" id="A0ABD3Q5G7"/>
<feature type="compositionally biased region" description="Pro residues" evidence="2">
    <location>
        <begin position="228"/>
        <end position="244"/>
    </location>
</feature>
<feature type="region of interest" description="Disordered" evidence="2">
    <location>
        <begin position="338"/>
        <end position="463"/>
    </location>
</feature>
<feature type="region of interest" description="Disordered" evidence="2">
    <location>
        <begin position="119"/>
        <end position="138"/>
    </location>
</feature>
<evidence type="ECO:0000256" key="2">
    <source>
        <dbReference type="SAM" id="MobiDB-lite"/>
    </source>
</evidence>
<name>A0ABD3Q5G7_9STRA</name>
<evidence type="ECO:0000256" key="1">
    <source>
        <dbReference type="ARBA" id="ARBA00022737"/>
    </source>
</evidence>
<dbReference type="EMBL" id="JABMIG020000073">
    <property type="protein sequence ID" value="KAL3795214.1"/>
    <property type="molecule type" value="Genomic_DNA"/>
</dbReference>